<evidence type="ECO:0000256" key="5">
    <source>
        <dbReference type="ARBA" id="ARBA00022989"/>
    </source>
</evidence>
<dbReference type="Proteomes" id="UP000642070">
    <property type="component" value="Unassembled WGS sequence"/>
</dbReference>
<dbReference type="GO" id="GO:0055085">
    <property type="term" value="P:transmembrane transport"/>
    <property type="evidence" value="ECO:0007669"/>
    <property type="project" value="InterPro"/>
</dbReference>
<comment type="similarity">
    <text evidence="7">Belongs to the binding-protein-dependent transport system permease family.</text>
</comment>
<evidence type="ECO:0000256" key="1">
    <source>
        <dbReference type="ARBA" id="ARBA00004651"/>
    </source>
</evidence>
<feature type="transmembrane region" description="Helical" evidence="7">
    <location>
        <begin position="146"/>
        <end position="167"/>
    </location>
</feature>
<dbReference type="PROSITE" id="PS50928">
    <property type="entry name" value="ABC_TM1"/>
    <property type="match status" value="1"/>
</dbReference>
<accession>A0A917TT57</accession>
<organism evidence="9 10">
    <name type="scientific">Dactylosporangium sucinum</name>
    <dbReference type="NCBI Taxonomy" id="1424081"/>
    <lineage>
        <taxon>Bacteria</taxon>
        <taxon>Bacillati</taxon>
        <taxon>Actinomycetota</taxon>
        <taxon>Actinomycetes</taxon>
        <taxon>Micromonosporales</taxon>
        <taxon>Micromonosporaceae</taxon>
        <taxon>Dactylosporangium</taxon>
    </lineage>
</organism>
<dbReference type="Pfam" id="PF00528">
    <property type="entry name" value="BPD_transp_1"/>
    <property type="match status" value="1"/>
</dbReference>
<evidence type="ECO:0000256" key="2">
    <source>
        <dbReference type="ARBA" id="ARBA00022448"/>
    </source>
</evidence>
<dbReference type="AlphaFoldDB" id="A0A917TT57"/>
<keyword evidence="6 7" id="KW-0472">Membrane</keyword>
<dbReference type="GO" id="GO:0005886">
    <property type="term" value="C:plasma membrane"/>
    <property type="evidence" value="ECO:0007669"/>
    <property type="project" value="UniProtKB-SubCell"/>
</dbReference>
<evidence type="ECO:0000256" key="3">
    <source>
        <dbReference type="ARBA" id="ARBA00022475"/>
    </source>
</evidence>
<evidence type="ECO:0000256" key="4">
    <source>
        <dbReference type="ARBA" id="ARBA00022692"/>
    </source>
</evidence>
<dbReference type="PANTHER" id="PTHR43744:SF8">
    <property type="entry name" value="SN-GLYCEROL-3-PHOSPHATE TRANSPORT SYSTEM PERMEASE PROTEIN UGPE"/>
    <property type="match status" value="1"/>
</dbReference>
<keyword evidence="5 7" id="KW-1133">Transmembrane helix</keyword>
<sequence length="281" mass="30901">MSGPERSGGRMSRLRSAGTIAGLVVLVAIVIFPLYYAVAGSLMSRDDLTRFPPALFPTSIHMSSFSGVLNAVPLARQYGNSILVSLVVVLGVLVTSVLSGYVFAFLHFPFKRLAFGMFLATMMVPAESMIIPNYLTMADWGLVNTFPALFLPFLAAGFGTFLMRQFFLSFPKEVYEAAKVEGCGHLRFLWRILVPLSRPAIGTLAIHSFISSYNHYFWPLLVTSTPKMQTLQIGLAQLNSVEERAPDVIFAGVVLAIIPMLVMIYVFQRHIVRGLTAGAVR</sequence>
<keyword evidence="4 7" id="KW-0812">Transmembrane</keyword>
<evidence type="ECO:0000259" key="8">
    <source>
        <dbReference type="PROSITE" id="PS50928"/>
    </source>
</evidence>
<dbReference type="EMBL" id="BMPI01000019">
    <property type="protein sequence ID" value="GGM36065.1"/>
    <property type="molecule type" value="Genomic_DNA"/>
</dbReference>
<reference evidence="9" key="1">
    <citation type="journal article" date="2014" name="Int. J. Syst. Evol. Microbiol.">
        <title>Complete genome sequence of Corynebacterium casei LMG S-19264T (=DSM 44701T), isolated from a smear-ripened cheese.</title>
        <authorList>
            <consortium name="US DOE Joint Genome Institute (JGI-PGF)"/>
            <person name="Walter F."/>
            <person name="Albersmeier A."/>
            <person name="Kalinowski J."/>
            <person name="Ruckert C."/>
        </authorList>
    </citation>
    <scope>NUCLEOTIDE SEQUENCE</scope>
    <source>
        <strain evidence="9">JCM 19831</strain>
    </source>
</reference>
<dbReference type="InterPro" id="IPR000515">
    <property type="entry name" value="MetI-like"/>
</dbReference>
<evidence type="ECO:0000313" key="9">
    <source>
        <dbReference type="EMBL" id="GGM36065.1"/>
    </source>
</evidence>
<dbReference type="CDD" id="cd06261">
    <property type="entry name" value="TM_PBP2"/>
    <property type="match status" value="1"/>
</dbReference>
<keyword evidence="2 7" id="KW-0813">Transport</keyword>
<dbReference type="PANTHER" id="PTHR43744">
    <property type="entry name" value="ABC TRANSPORTER PERMEASE PROTEIN MG189-RELATED-RELATED"/>
    <property type="match status" value="1"/>
</dbReference>
<feature type="transmembrane region" description="Helical" evidence="7">
    <location>
        <begin position="248"/>
        <end position="267"/>
    </location>
</feature>
<dbReference type="RefSeq" id="WP_229835630.1">
    <property type="nucleotide sequence ID" value="NZ_BMPI01000019.1"/>
</dbReference>
<name>A0A917TT57_9ACTN</name>
<reference evidence="9" key="2">
    <citation type="submission" date="2020-09" db="EMBL/GenBank/DDBJ databases">
        <authorList>
            <person name="Sun Q."/>
            <person name="Ohkuma M."/>
        </authorList>
    </citation>
    <scope>NUCLEOTIDE SEQUENCE</scope>
    <source>
        <strain evidence="9">JCM 19831</strain>
    </source>
</reference>
<evidence type="ECO:0000256" key="6">
    <source>
        <dbReference type="ARBA" id="ARBA00023136"/>
    </source>
</evidence>
<dbReference type="Gene3D" id="1.10.3720.10">
    <property type="entry name" value="MetI-like"/>
    <property type="match status" value="1"/>
</dbReference>
<keyword evidence="3" id="KW-1003">Cell membrane</keyword>
<proteinExistence type="inferred from homology"/>
<dbReference type="SUPFAM" id="SSF161098">
    <property type="entry name" value="MetI-like"/>
    <property type="match status" value="1"/>
</dbReference>
<gene>
    <name evidence="9" type="ORF">GCM10007977_041890</name>
</gene>
<comment type="subcellular location">
    <subcellularLocation>
        <location evidence="1 7">Cell membrane</location>
        <topology evidence="1 7">Multi-pass membrane protein</topology>
    </subcellularLocation>
</comment>
<dbReference type="InterPro" id="IPR035906">
    <property type="entry name" value="MetI-like_sf"/>
</dbReference>
<comment type="caution">
    <text evidence="9">The sequence shown here is derived from an EMBL/GenBank/DDBJ whole genome shotgun (WGS) entry which is preliminary data.</text>
</comment>
<feature type="transmembrane region" description="Helical" evidence="7">
    <location>
        <begin position="82"/>
        <end position="106"/>
    </location>
</feature>
<feature type="transmembrane region" description="Helical" evidence="7">
    <location>
        <begin position="20"/>
        <end position="38"/>
    </location>
</feature>
<feature type="transmembrane region" description="Helical" evidence="7">
    <location>
        <begin position="113"/>
        <end position="134"/>
    </location>
</feature>
<evidence type="ECO:0000313" key="10">
    <source>
        <dbReference type="Proteomes" id="UP000642070"/>
    </source>
</evidence>
<protein>
    <submittedName>
        <fullName evidence="9">ABC transporter permease</fullName>
    </submittedName>
</protein>
<evidence type="ECO:0000256" key="7">
    <source>
        <dbReference type="RuleBase" id="RU363032"/>
    </source>
</evidence>
<feature type="domain" description="ABC transmembrane type-1" evidence="8">
    <location>
        <begin position="78"/>
        <end position="267"/>
    </location>
</feature>
<keyword evidence="10" id="KW-1185">Reference proteome</keyword>